<keyword evidence="3" id="KW-0731">Sigma factor</keyword>
<dbReference type="EMBL" id="MRZN01000012">
    <property type="protein sequence ID" value="PHK49457.1"/>
    <property type="molecule type" value="Genomic_DNA"/>
</dbReference>
<keyword evidence="4" id="KW-0238">DNA-binding</keyword>
<dbReference type="InterPro" id="IPR013325">
    <property type="entry name" value="RNA_pol_sigma_r2"/>
</dbReference>
<evidence type="ECO:0000313" key="9">
    <source>
        <dbReference type="Proteomes" id="UP000223828"/>
    </source>
</evidence>
<evidence type="ECO:0000259" key="6">
    <source>
        <dbReference type="Pfam" id="PF04542"/>
    </source>
</evidence>
<comment type="similarity">
    <text evidence="1">Belongs to the sigma-70 factor family. ECF subfamily.</text>
</comment>
<evidence type="ECO:0000256" key="5">
    <source>
        <dbReference type="ARBA" id="ARBA00023163"/>
    </source>
</evidence>
<reference evidence="7" key="3">
    <citation type="submission" date="2017-10" db="EMBL/GenBank/DDBJ databases">
        <authorList>
            <person name="Vrbovska V."/>
            <person name="Kovarovic V."/>
            <person name="Indrakova A."/>
        </authorList>
    </citation>
    <scope>NUCLEOTIDE SEQUENCE</scope>
    <source>
        <strain evidence="7">CCM 8730</strain>
    </source>
</reference>
<dbReference type="GO" id="GO:0016987">
    <property type="term" value="F:sigma factor activity"/>
    <property type="evidence" value="ECO:0007669"/>
    <property type="project" value="UniProtKB-KW"/>
</dbReference>
<feature type="domain" description="RNA polymerase sigma-70 region 2" evidence="6">
    <location>
        <begin position="32"/>
        <end position="94"/>
    </location>
</feature>
<reference evidence="8" key="4">
    <citation type="submission" date="2022-03" db="EMBL/GenBank/DDBJ databases">
        <title>Complete Genome Sequence of Staphylococcus edaphicus strain CCM 8731.</title>
        <authorList>
            <person name="Rimmer C.O."/>
            <person name="Thomas J.C."/>
        </authorList>
    </citation>
    <scope>NUCLEOTIDE SEQUENCE</scope>
    <source>
        <strain evidence="8">CCM 8731</strain>
    </source>
</reference>
<dbReference type="SUPFAM" id="SSF88659">
    <property type="entry name" value="Sigma3 and sigma4 domains of RNA polymerase sigma factors"/>
    <property type="match status" value="1"/>
</dbReference>
<dbReference type="Proteomes" id="UP001056588">
    <property type="component" value="Chromosome"/>
</dbReference>
<dbReference type="EMBL" id="CP093217">
    <property type="protein sequence ID" value="UQW81280.1"/>
    <property type="molecule type" value="Genomic_DNA"/>
</dbReference>
<dbReference type="Gene3D" id="1.10.1740.10">
    <property type="match status" value="1"/>
</dbReference>
<evidence type="ECO:0000256" key="3">
    <source>
        <dbReference type="ARBA" id="ARBA00023082"/>
    </source>
</evidence>
<gene>
    <name evidence="7" type="ORF">BTJ66_08355</name>
    <name evidence="8" type="ORF">MNY58_11960</name>
</gene>
<dbReference type="AlphaFoldDB" id="A0A2C6WPR8"/>
<reference evidence="7" key="1">
    <citation type="journal article" date="2017" name="Appl. Environ. Microbiol.">
        <title>Staphylococcus edaphicus sp. nov., isolated in Antarctica, harbours mecC gene and genomic islands with suspected role in adaptation to extreme environment.</title>
        <authorList>
            <person name="Pantucek R."/>
            <person name="Sedlacek I."/>
            <person name="Indrakova A."/>
            <person name="Vrbovska V."/>
            <person name="Maslanova I."/>
            <person name="Kovarovic V."/>
            <person name="Svec P."/>
            <person name="Kralova S."/>
            <person name="Kristofova L."/>
            <person name="Keklakova J."/>
            <person name="Petras P."/>
            <person name="Doskar J."/>
        </authorList>
    </citation>
    <scope>NUCLEOTIDE SEQUENCE</scope>
    <source>
        <strain evidence="7">CCM 8730</strain>
    </source>
</reference>
<evidence type="ECO:0000313" key="10">
    <source>
        <dbReference type="Proteomes" id="UP001056588"/>
    </source>
</evidence>
<keyword evidence="10" id="KW-1185">Reference proteome</keyword>
<evidence type="ECO:0000256" key="4">
    <source>
        <dbReference type="ARBA" id="ARBA00023125"/>
    </source>
</evidence>
<dbReference type="Proteomes" id="UP000223828">
    <property type="component" value="Unassembled WGS sequence"/>
</dbReference>
<dbReference type="GO" id="GO:0006352">
    <property type="term" value="P:DNA-templated transcription initiation"/>
    <property type="evidence" value="ECO:0007669"/>
    <property type="project" value="InterPro"/>
</dbReference>
<evidence type="ECO:0000256" key="2">
    <source>
        <dbReference type="ARBA" id="ARBA00023015"/>
    </source>
</evidence>
<sequence length="191" mass="22784">MTKHHLNQNVTSTKHTAIRQSINIPDIFNVLTPMIRKRLYHFSIHPNDQADLCQEVLIKLYYAFKKFDFTDATPIEHYVNRVIKNVKNDYIRKKLYGYERQSMLINEFIVDYEYSKTNYPLDKYILSLEAGTQLQQGIMKLTTLEQSIMSYLLNDYKPKEIAGILNIRIKVVYNAIHRCKMKLRRFLENEE</sequence>
<dbReference type="InterPro" id="IPR013324">
    <property type="entry name" value="RNA_pol_sigma_r3/r4-like"/>
</dbReference>
<dbReference type="InterPro" id="IPR036388">
    <property type="entry name" value="WH-like_DNA-bd_sf"/>
</dbReference>
<dbReference type="SUPFAM" id="SSF88946">
    <property type="entry name" value="Sigma2 domain of RNA polymerase sigma factors"/>
    <property type="match status" value="1"/>
</dbReference>
<dbReference type="PANTHER" id="PTHR43133">
    <property type="entry name" value="RNA POLYMERASE ECF-TYPE SIGMA FACTO"/>
    <property type="match status" value="1"/>
</dbReference>
<proteinExistence type="inferred from homology"/>
<protein>
    <submittedName>
        <fullName evidence="8">RNA polymerase sigma factor</fullName>
    </submittedName>
    <submittedName>
        <fullName evidence="7">RNA polymerase subunit sigma</fullName>
    </submittedName>
</protein>
<keyword evidence="5" id="KW-0804">Transcription</keyword>
<dbReference type="InterPro" id="IPR007627">
    <property type="entry name" value="RNA_pol_sigma70_r2"/>
</dbReference>
<evidence type="ECO:0000256" key="1">
    <source>
        <dbReference type="ARBA" id="ARBA00010641"/>
    </source>
</evidence>
<dbReference type="NCBIfam" id="TIGR02937">
    <property type="entry name" value="sigma70-ECF"/>
    <property type="match status" value="1"/>
</dbReference>
<dbReference type="InterPro" id="IPR014284">
    <property type="entry name" value="RNA_pol_sigma-70_dom"/>
</dbReference>
<organism evidence="7 9">
    <name type="scientific">Staphylococcus edaphicus</name>
    <dbReference type="NCBI Taxonomy" id="1955013"/>
    <lineage>
        <taxon>Bacteria</taxon>
        <taxon>Bacillati</taxon>
        <taxon>Bacillota</taxon>
        <taxon>Bacilli</taxon>
        <taxon>Bacillales</taxon>
        <taxon>Staphylococcaceae</taxon>
        <taxon>Staphylococcus</taxon>
    </lineage>
</organism>
<dbReference type="InterPro" id="IPR039425">
    <property type="entry name" value="RNA_pol_sigma-70-like"/>
</dbReference>
<dbReference type="PANTHER" id="PTHR43133:SF8">
    <property type="entry name" value="RNA POLYMERASE SIGMA FACTOR HI_1459-RELATED"/>
    <property type="match status" value="1"/>
</dbReference>
<name>A0A2C6WPR8_9STAP</name>
<dbReference type="GO" id="GO:0003677">
    <property type="term" value="F:DNA binding"/>
    <property type="evidence" value="ECO:0007669"/>
    <property type="project" value="UniProtKB-KW"/>
</dbReference>
<reference evidence="9" key="2">
    <citation type="submission" date="2017-10" db="EMBL/GenBank/DDBJ databases">
        <title>Staphylococcus edaphicus sp. nov., isolated in Antarctica, harbouring mecC gene and genomic islands essential in adaptation to extreme environment.</title>
        <authorList>
            <person name="Pantucek R."/>
            <person name="Sedlacek I."/>
            <person name="Indrakova A."/>
            <person name="Vrbovska V."/>
            <person name="Maslanova I."/>
            <person name="Kovarovic V."/>
            <person name="Svec P."/>
            <person name="Kralova S."/>
            <person name="Kristofova L."/>
            <person name="Keklakova J."/>
            <person name="Petras P."/>
            <person name="Doskar J."/>
        </authorList>
    </citation>
    <scope>NUCLEOTIDE SEQUENCE [LARGE SCALE GENOMIC DNA]</scope>
    <source>
        <strain evidence="9">CCM 5085</strain>
    </source>
</reference>
<evidence type="ECO:0000313" key="8">
    <source>
        <dbReference type="EMBL" id="UQW81280.1"/>
    </source>
</evidence>
<accession>A0A2C6WPR8</accession>
<dbReference type="RefSeq" id="WP_099090509.1">
    <property type="nucleotide sequence ID" value="NZ_CP093217.1"/>
</dbReference>
<dbReference type="OrthoDB" id="2409277at2"/>
<dbReference type="Gene3D" id="1.10.10.10">
    <property type="entry name" value="Winged helix-like DNA-binding domain superfamily/Winged helix DNA-binding domain"/>
    <property type="match status" value="1"/>
</dbReference>
<dbReference type="Pfam" id="PF04542">
    <property type="entry name" value="Sigma70_r2"/>
    <property type="match status" value="1"/>
</dbReference>
<evidence type="ECO:0000313" key="7">
    <source>
        <dbReference type="EMBL" id="PHK49457.1"/>
    </source>
</evidence>
<keyword evidence="2" id="KW-0805">Transcription regulation</keyword>